<dbReference type="GO" id="GO:0030659">
    <property type="term" value="C:cytoplasmic vesicle membrane"/>
    <property type="evidence" value="ECO:0007669"/>
    <property type="project" value="UniProtKB-SubCell"/>
</dbReference>
<reference evidence="43" key="1">
    <citation type="journal article" date="2023" name="Insect Mol. Biol.">
        <title>Genome sequencing provides insights into the evolution of gene families encoding plant cell wall-degrading enzymes in longhorned beetles.</title>
        <authorList>
            <person name="Shin N.R."/>
            <person name="Okamura Y."/>
            <person name="Kirsch R."/>
            <person name="Pauchet Y."/>
        </authorList>
    </citation>
    <scope>NUCLEOTIDE SEQUENCE</scope>
    <source>
        <strain evidence="43">RBIC_L_NR</strain>
    </source>
</reference>
<dbReference type="FunFam" id="1.10.510.10:FF:000080">
    <property type="entry name" value="Putative activated CDC42 kinase 1"/>
    <property type="match status" value="1"/>
</dbReference>
<dbReference type="GO" id="GO:0006897">
    <property type="term" value="P:endocytosis"/>
    <property type="evidence" value="ECO:0007669"/>
    <property type="project" value="UniProtKB-KW"/>
</dbReference>
<dbReference type="Pfam" id="PF00018">
    <property type="entry name" value="SH3_1"/>
    <property type="match status" value="1"/>
</dbReference>
<comment type="subcellular location">
    <subcellularLocation>
        <location evidence="8">Cell junction</location>
        <location evidence="8">Adherens junction</location>
    </subcellularLocation>
    <subcellularLocation>
        <location evidence="6">Cell membrane</location>
    </subcellularLocation>
    <subcellularLocation>
        <location evidence="7">Cytoplasm</location>
        <location evidence="7">Cytosol</location>
    </subcellularLocation>
    <subcellularLocation>
        <location evidence="5">Cytoplasmic vesicle membrane</location>
        <topology evidence="5">Peripheral membrane protein</topology>
        <orientation evidence="5">Cytoplasmic side</orientation>
    </subcellularLocation>
    <subcellularLocation>
        <location evidence="3">Cytoplasmic vesicle</location>
        <location evidence="3">Clathrin-coated vesicle</location>
    </subcellularLocation>
    <subcellularLocation>
        <location evidence="4">Endosome</location>
    </subcellularLocation>
    <subcellularLocation>
        <location evidence="9">Membrane</location>
        <location evidence="9">Clathrin-coated pit</location>
    </subcellularLocation>
    <subcellularLocation>
        <location evidence="2">Nucleus</location>
    </subcellularLocation>
</comment>
<dbReference type="InterPro" id="IPR020635">
    <property type="entry name" value="Tyr_kinase_cat_dom"/>
</dbReference>
<evidence type="ECO:0000259" key="41">
    <source>
        <dbReference type="PROSITE" id="PS50002"/>
    </source>
</evidence>
<evidence type="ECO:0000256" key="19">
    <source>
        <dbReference type="ARBA" id="ARBA00022679"/>
    </source>
</evidence>
<proteinExistence type="inferred from homology"/>
<dbReference type="InterPro" id="IPR036028">
    <property type="entry name" value="SH3-like_dom_sf"/>
</dbReference>
<dbReference type="Proteomes" id="UP001162156">
    <property type="component" value="Unassembled WGS sequence"/>
</dbReference>
<dbReference type="InterPro" id="IPR015116">
    <property type="entry name" value="Cdc42-bd-like"/>
</dbReference>
<evidence type="ECO:0000256" key="9">
    <source>
        <dbReference type="ARBA" id="ARBA00004600"/>
    </source>
</evidence>
<dbReference type="PANTHER" id="PTHR24418">
    <property type="entry name" value="TYROSINE-PROTEIN KINASE"/>
    <property type="match status" value="1"/>
</dbReference>
<dbReference type="GO" id="GO:0005829">
    <property type="term" value="C:cytosol"/>
    <property type="evidence" value="ECO:0007669"/>
    <property type="project" value="UniProtKB-SubCell"/>
</dbReference>
<dbReference type="InterPro" id="IPR050198">
    <property type="entry name" value="Non-receptor_tyrosine_kinases"/>
</dbReference>
<dbReference type="EC" id="2.7.10.2" evidence="10"/>
<evidence type="ECO:0000256" key="14">
    <source>
        <dbReference type="ARBA" id="ARBA00022481"/>
    </source>
</evidence>
<dbReference type="InterPro" id="IPR017441">
    <property type="entry name" value="Protein_kinase_ATP_BS"/>
</dbReference>
<evidence type="ECO:0000256" key="33">
    <source>
        <dbReference type="ARBA" id="ARBA00047899"/>
    </source>
</evidence>
<dbReference type="PROSITE" id="PS00107">
    <property type="entry name" value="PROTEIN_KINASE_ATP"/>
    <property type="match status" value="1"/>
</dbReference>
<dbReference type="InterPro" id="IPR011009">
    <property type="entry name" value="Kinase-like_dom_sf"/>
</dbReference>
<dbReference type="GO" id="GO:0005524">
    <property type="term" value="F:ATP binding"/>
    <property type="evidence" value="ECO:0007669"/>
    <property type="project" value="UniProtKB-UniRule"/>
</dbReference>
<feature type="binding site" evidence="39">
    <location>
        <position position="142"/>
    </location>
    <ligand>
        <name>ATP</name>
        <dbReference type="ChEBI" id="CHEBI:30616"/>
    </ligand>
</feature>
<keyword evidence="19" id="KW-0808">Transferase</keyword>
<dbReference type="FunFam" id="3.30.200.20:FF:000107">
    <property type="entry name" value="Putative activated CDC42 kinase 1"/>
    <property type="match status" value="1"/>
</dbReference>
<evidence type="ECO:0000256" key="31">
    <source>
        <dbReference type="ARBA" id="ARBA00023242"/>
    </source>
</evidence>
<evidence type="ECO:0000313" key="44">
    <source>
        <dbReference type="Proteomes" id="UP001162156"/>
    </source>
</evidence>
<dbReference type="FunFam" id="4.10.680.10:FF:000001">
    <property type="entry name" value="activated CDC42 kinase 1 isoform X1"/>
    <property type="match status" value="1"/>
</dbReference>
<evidence type="ECO:0000256" key="23">
    <source>
        <dbReference type="ARBA" id="ARBA00022777"/>
    </source>
</evidence>
<protein>
    <recommendedName>
        <fullName evidence="36">Activated CDC42 kinase 1</fullName>
        <ecNumber evidence="10">2.7.10.2</ecNumber>
        <ecNumber evidence="11">2.7.11.1</ecNumber>
    </recommendedName>
    <alternativeName>
        <fullName evidence="37">Tyrosine kinase non-receptor protein 2</fullName>
    </alternativeName>
</protein>
<evidence type="ECO:0000256" key="21">
    <source>
        <dbReference type="ARBA" id="ARBA00022741"/>
    </source>
</evidence>
<evidence type="ECO:0000256" key="22">
    <source>
        <dbReference type="ARBA" id="ARBA00022753"/>
    </source>
</evidence>
<keyword evidence="29" id="KW-0829">Tyrosine-protein kinase</keyword>
<dbReference type="SMART" id="SM00219">
    <property type="entry name" value="TyrKc"/>
    <property type="match status" value="1"/>
</dbReference>
<dbReference type="GO" id="GO:0005905">
    <property type="term" value="C:clathrin-coated pit"/>
    <property type="evidence" value="ECO:0007669"/>
    <property type="project" value="UniProtKB-SubCell"/>
</dbReference>
<keyword evidence="24 39" id="KW-0067">ATP-binding</keyword>
<evidence type="ECO:0000256" key="2">
    <source>
        <dbReference type="ARBA" id="ARBA00004123"/>
    </source>
</evidence>
<keyword evidence="17" id="KW-0597">Phosphoprotein</keyword>
<feature type="region of interest" description="Disordered" evidence="40">
    <location>
        <begin position="478"/>
        <end position="508"/>
    </location>
</feature>
<dbReference type="PROSITE" id="PS50002">
    <property type="entry name" value="SH3"/>
    <property type="match status" value="1"/>
</dbReference>
<accession>A0AAV8X2M1</accession>
<evidence type="ECO:0000256" key="40">
    <source>
        <dbReference type="SAM" id="MobiDB-lite"/>
    </source>
</evidence>
<evidence type="ECO:0000256" key="29">
    <source>
        <dbReference type="ARBA" id="ARBA00023137"/>
    </source>
</evidence>
<dbReference type="PRINTS" id="PR00109">
    <property type="entry name" value="TYRKINASE"/>
</dbReference>
<evidence type="ECO:0000256" key="16">
    <source>
        <dbReference type="ARBA" id="ARBA00022527"/>
    </source>
</evidence>
<keyword evidence="21 39" id="KW-0547">Nucleotide-binding</keyword>
<dbReference type="Pfam" id="PF09027">
    <property type="entry name" value="GTPase_binding"/>
    <property type="match status" value="1"/>
</dbReference>
<dbReference type="SUPFAM" id="SSF50044">
    <property type="entry name" value="SH3-domain"/>
    <property type="match status" value="1"/>
</dbReference>
<dbReference type="SUPFAM" id="SSF56112">
    <property type="entry name" value="Protein kinase-like (PK-like)"/>
    <property type="match status" value="1"/>
</dbReference>
<dbReference type="EMBL" id="JANEYF010003969">
    <property type="protein sequence ID" value="KAJ8932736.1"/>
    <property type="molecule type" value="Genomic_DNA"/>
</dbReference>
<keyword evidence="30" id="KW-0168">Coated pit</keyword>
<evidence type="ECO:0000256" key="10">
    <source>
        <dbReference type="ARBA" id="ARBA00011903"/>
    </source>
</evidence>
<evidence type="ECO:0000256" key="28">
    <source>
        <dbReference type="ARBA" id="ARBA00023136"/>
    </source>
</evidence>
<dbReference type="GO" id="GO:0004715">
    <property type="term" value="F:non-membrane spanning protein tyrosine kinase activity"/>
    <property type="evidence" value="ECO:0007669"/>
    <property type="project" value="UniProtKB-EC"/>
</dbReference>
<dbReference type="GO" id="GO:0030136">
    <property type="term" value="C:clathrin-coated vesicle"/>
    <property type="evidence" value="ECO:0007669"/>
    <property type="project" value="UniProtKB-SubCell"/>
</dbReference>
<dbReference type="Pfam" id="PF22931">
    <property type="entry name" value="SAM_TNK"/>
    <property type="match status" value="1"/>
</dbReference>
<comment type="cofactor">
    <cofactor evidence="1">
        <name>Mg(2+)</name>
        <dbReference type="ChEBI" id="CHEBI:18420"/>
    </cofactor>
</comment>
<evidence type="ECO:0000259" key="42">
    <source>
        <dbReference type="PROSITE" id="PS50011"/>
    </source>
</evidence>
<evidence type="ECO:0000256" key="35">
    <source>
        <dbReference type="ARBA" id="ARBA00060742"/>
    </source>
</evidence>
<evidence type="ECO:0000256" key="17">
    <source>
        <dbReference type="ARBA" id="ARBA00022553"/>
    </source>
</evidence>
<keyword evidence="31" id="KW-0539">Nucleus</keyword>
<keyword evidence="15" id="KW-0963">Cytoplasm</keyword>
<evidence type="ECO:0000256" key="26">
    <source>
        <dbReference type="ARBA" id="ARBA00022843"/>
    </source>
</evidence>
<dbReference type="Gene3D" id="4.10.680.10">
    <property type="entry name" value="Cdc42-like binding domain"/>
    <property type="match status" value="1"/>
</dbReference>
<evidence type="ECO:0000256" key="25">
    <source>
        <dbReference type="ARBA" id="ARBA00022842"/>
    </source>
</evidence>
<evidence type="ECO:0000256" key="32">
    <source>
        <dbReference type="ARBA" id="ARBA00023329"/>
    </source>
</evidence>
<evidence type="ECO:0000256" key="3">
    <source>
        <dbReference type="ARBA" id="ARBA00004132"/>
    </source>
</evidence>
<evidence type="ECO:0000256" key="7">
    <source>
        <dbReference type="ARBA" id="ARBA00004514"/>
    </source>
</evidence>
<name>A0AAV8X2M1_9CUCU</name>
<evidence type="ECO:0000256" key="27">
    <source>
        <dbReference type="ARBA" id="ARBA00022949"/>
    </source>
</evidence>
<keyword evidence="44" id="KW-1185">Reference proteome</keyword>
<evidence type="ECO:0000256" key="8">
    <source>
        <dbReference type="ARBA" id="ARBA00004536"/>
    </source>
</evidence>
<keyword evidence="22" id="KW-0967">Endosome</keyword>
<keyword evidence="13" id="KW-1003">Cell membrane</keyword>
<evidence type="ECO:0000256" key="34">
    <source>
        <dbReference type="ARBA" id="ARBA00048679"/>
    </source>
</evidence>
<gene>
    <name evidence="43" type="ORF">NQ314_014433</name>
</gene>
<evidence type="ECO:0000256" key="12">
    <source>
        <dbReference type="ARBA" id="ARBA00022443"/>
    </source>
</evidence>
<evidence type="ECO:0000256" key="18">
    <source>
        <dbReference type="ARBA" id="ARBA00022583"/>
    </source>
</evidence>
<keyword evidence="26" id="KW-0832">Ubl conjugation</keyword>
<evidence type="ECO:0000256" key="39">
    <source>
        <dbReference type="PROSITE-ProRule" id="PRU10141"/>
    </source>
</evidence>
<evidence type="ECO:0000256" key="36">
    <source>
        <dbReference type="ARBA" id="ARBA00072244"/>
    </source>
</evidence>
<keyword evidence="14" id="KW-0488">Methylation</keyword>
<keyword evidence="23" id="KW-0418">Kinase</keyword>
<dbReference type="GO" id="GO:0002009">
    <property type="term" value="P:morphogenesis of an epithelium"/>
    <property type="evidence" value="ECO:0007669"/>
    <property type="project" value="UniProtKB-ARBA"/>
</dbReference>
<dbReference type="Gene3D" id="3.30.200.20">
    <property type="entry name" value="Phosphorylase Kinase, domain 1"/>
    <property type="match status" value="1"/>
</dbReference>
<dbReference type="InterPro" id="IPR000719">
    <property type="entry name" value="Prot_kinase_dom"/>
</dbReference>
<evidence type="ECO:0000256" key="11">
    <source>
        <dbReference type="ARBA" id="ARBA00012513"/>
    </source>
</evidence>
<dbReference type="Pfam" id="PF07714">
    <property type="entry name" value="PK_Tyr_Ser-Thr"/>
    <property type="match status" value="1"/>
</dbReference>
<dbReference type="InterPro" id="IPR037085">
    <property type="entry name" value="Cdc42-bd-like_dom_sf"/>
</dbReference>
<dbReference type="GO" id="GO:0005634">
    <property type="term" value="C:nucleus"/>
    <property type="evidence" value="ECO:0007669"/>
    <property type="project" value="UniProtKB-SubCell"/>
</dbReference>
<dbReference type="Gene3D" id="1.10.510.10">
    <property type="entry name" value="Transferase(Phosphotransferase) domain 1"/>
    <property type="match status" value="1"/>
</dbReference>
<evidence type="ECO:0000256" key="1">
    <source>
        <dbReference type="ARBA" id="ARBA00001946"/>
    </source>
</evidence>
<feature type="domain" description="SH3" evidence="41">
    <location>
        <begin position="372"/>
        <end position="432"/>
    </location>
</feature>
<evidence type="ECO:0000256" key="15">
    <source>
        <dbReference type="ARBA" id="ARBA00022490"/>
    </source>
</evidence>
<dbReference type="InterPro" id="IPR001245">
    <property type="entry name" value="Ser-Thr/Tyr_kinase_cat_dom"/>
</dbReference>
<keyword evidence="18" id="KW-0254">Endocytosis</keyword>
<comment type="caution">
    <text evidence="43">The sequence shown here is derived from an EMBL/GenBank/DDBJ whole genome shotgun (WGS) entry which is preliminary data.</text>
</comment>
<dbReference type="PROSITE" id="PS00109">
    <property type="entry name" value="PROTEIN_KINASE_TYR"/>
    <property type="match status" value="1"/>
</dbReference>
<dbReference type="PROSITE" id="PS50011">
    <property type="entry name" value="PROTEIN_KINASE_DOM"/>
    <property type="match status" value="1"/>
</dbReference>
<dbReference type="GO" id="GO:0046872">
    <property type="term" value="F:metal ion binding"/>
    <property type="evidence" value="ECO:0007669"/>
    <property type="project" value="UniProtKB-KW"/>
</dbReference>
<dbReference type="InterPro" id="IPR008266">
    <property type="entry name" value="Tyr_kinase_AS"/>
</dbReference>
<dbReference type="InterPro" id="IPR055175">
    <property type="entry name" value="ACK/TNK-like_SAM"/>
</dbReference>
<feature type="domain" description="Protein kinase" evidence="42">
    <location>
        <begin position="110"/>
        <end position="369"/>
    </location>
</feature>
<keyword evidence="12 38" id="KW-0728">SH3 domain</keyword>
<evidence type="ECO:0000256" key="37">
    <source>
        <dbReference type="ARBA" id="ARBA00077194"/>
    </source>
</evidence>
<dbReference type="EC" id="2.7.11.1" evidence="11"/>
<keyword evidence="16" id="KW-0723">Serine/threonine-protein kinase</keyword>
<dbReference type="InterPro" id="IPR049587">
    <property type="entry name" value="TNK-like_SAM"/>
</dbReference>
<keyword evidence="32" id="KW-0968">Cytoplasmic vesicle</keyword>
<comment type="similarity">
    <text evidence="35">Belongs to the protein kinase superfamily. Tyr protein kinase family.</text>
</comment>
<comment type="catalytic activity">
    <reaction evidence="34">
        <text>L-seryl-[protein] + ATP = O-phospho-L-seryl-[protein] + ADP + H(+)</text>
        <dbReference type="Rhea" id="RHEA:17989"/>
        <dbReference type="Rhea" id="RHEA-COMP:9863"/>
        <dbReference type="Rhea" id="RHEA-COMP:11604"/>
        <dbReference type="ChEBI" id="CHEBI:15378"/>
        <dbReference type="ChEBI" id="CHEBI:29999"/>
        <dbReference type="ChEBI" id="CHEBI:30616"/>
        <dbReference type="ChEBI" id="CHEBI:83421"/>
        <dbReference type="ChEBI" id="CHEBI:456216"/>
        <dbReference type="EC" id="2.7.11.1"/>
    </reaction>
</comment>
<organism evidence="43 44">
    <name type="scientific">Rhamnusium bicolor</name>
    <dbReference type="NCBI Taxonomy" id="1586634"/>
    <lineage>
        <taxon>Eukaryota</taxon>
        <taxon>Metazoa</taxon>
        <taxon>Ecdysozoa</taxon>
        <taxon>Arthropoda</taxon>
        <taxon>Hexapoda</taxon>
        <taxon>Insecta</taxon>
        <taxon>Pterygota</taxon>
        <taxon>Neoptera</taxon>
        <taxon>Endopterygota</taxon>
        <taxon>Coleoptera</taxon>
        <taxon>Polyphaga</taxon>
        <taxon>Cucujiformia</taxon>
        <taxon>Chrysomeloidea</taxon>
        <taxon>Cerambycidae</taxon>
        <taxon>Lepturinae</taxon>
        <taxon>Rhagiini</taxon>
        <taxon>Rhamnusium</taxon>
    </lineage>
</organism>
<dbReference type="GO" id="GO:0005886">
    <property type="term" value="C:plasma membrane"/>
    <property type="evidence" value="ECO:0007669"/>
    <property type="project" value="UniProtKB-SubCell"/>
</dbReference>
<comment type="catalytic activity">
    <reaction evidence="33">
        <text>L-threonyl-[protein] + ATP = O-phospho-L-threonyl-[protein] + ADP + H(+)</text>
        <dbReference type="Rhea" id="RHEA:46608"/>
        <dbReference type="Rhea" id="RHEA-COMP:11060"/>
        <dbReference type="Rhea" id="RHEA-COMP:11605"/>
        <dbReference type="ChEBI" id="CHEBI:15378"/>
        <dbReference type="ChEBI" id="CHEBI:30013"/>
        <dbReference type="ChEBI" id="CHEBI:30616"/>
        <dbReference type="ChEBI" id="CHEBI:61977"/>
        <dbReference type="ChEBI" id="CHEBI:456216"/>
        <dbReference type="EC" id="2.7.11.1"/>
    </reaction>
</comment>
<sequence length="573" mass="65167">MSDEGIEWLGQILSDVQLGQFLVPIRDDLQVTRLEHFDYVKAEDLENIGLSKPGARRLLEAIKKKRAQQKKRNLINKLIPVANKTPTNKRNNDYVSISDFTSCLIQESNISLSIKLGDGSFGVVRRGEWTNPNGKTIPVAVKVLKADALNEPGIFEDFIKEVQAMHVLSHPNLIRLYGVVLSQPMMMVTELAPLGSLLDFLRKQCQHTPVPMLCEYATQVANGMAYLESKRFLHRDLACRNVLLSTIDKVKIGDFGLMRALPQEEDCYIMTEHKKVPFPWCAPESLRFRQFSHASDTWMFGVTVWEMFTFGEDPWMGLIGSEILRKIEKDGERLSHPDACPPTIYATLLQCWAKNPQERPTFAALKEFFRKNMTPIMKALTKQDDPDKLKINEGDEIAIIDGSAELYWWKGQHQKTFEIGIFPRCLVDPMRPKQSEDISKPLKNSFIHTGHGSAFGESWGSPSHIDEMYLKNPMDPPDVIGIQQQLKPSPPLCDRRKSTSKNTYGSLRKPIDKQFNYKKLTNQDSFKGKPQRPPQPKVDTSREVVLVDISPEEGVILRKHEPARPESRAVSFA</sequence>
<keyword evidence="20" id="KW-0479">Metal-binding</keyword>
<keyword evidence="27" id="KW-0965">Cell junction</keyword>
<dbReference type="InterPro" id="IPR001452">
    <property type="entry name" value="SH3_domain"/>
</dbReference>
<evidence type="ECO:0000256" key="4">
    <source>
        <dbReference type="ARBA" id="ARBA00004177"/>
    </source>
</evidence>
<evidence type="ECO:0000256" key="13">
    <source>
        <dbReference type="ARBA" id="ARBA00022475"/>
    </source>
</evidence>
<evidence type="ECO:0000256" key="6">
    <source>
        <dbReference type="ARBA" id="ARBA00004236"/>
    </source>
</evidence>
<evidence type="ECO:0000256" key="24">
    <source>
        <dbReference type="ARBA" id="ARBA00022840"/>
    </source>
</evidence>
<dbReference type="CDD" id="cd05040">
    <property type="entry name" value="PTKc_Ack_like"/>
    <property type="match status" value="1"/>
</dbReference>
<evidence type="ECO:0000256" key="20">
    <source>
        <dbReference type="ARBA" id="ARBA00022723"/>
    </source>
</evidence>
<dbReference type="GO" id="GO:0005768">
    <property type="term" value="C:endosome"/>
    <property type="evidence" value="ECO:0007669"/>
    <property type="project" value="UniProtKB-SubCell"/>
</dbReference>
<dbReference type="GO" id="GO:0005912">
    <property type="term" value="C:adherens junction"/>
    <property type="evidence" value="ECO:0007669"/>
    <property type="project" value="UniProtKB-SubCell"/>
</dbReference>
<dbReference type="CDD" id="cd09539">
    <property type="entry name" value="SAM_TNK-like"/>
    <property type="match status" value="1"/>
</dbReference>
<evidence type="ECO:0000256" key="38">
    <source>
        <dbReference type="PROSITE-ProRule" id="PRU00192"/>
    </source>
</evidence>
<evidence type="ECO:0000256" key="30">
    <source>
        <dbReference type="ARBA" id="ARBA00023176"/>
    </source>
</evidence>
<evidence type="ECO:0000256" key="5">
    <source>
        <dbReference type="ARBA" id="ARBA00004180"/>
    </source>
</evidence>
<feature type="region of interest" description="Disordered" evidence="40">
    <location>
        <begin position="521"/>
        <end position="542"/>
    </location>
</feature>
<dbReference type="GO" id="GO:0004674">
    <property type="term" value="F:protein serine/threonine kinase activity"/>
    <property type="evidence" value="ECO:0007669"/>
    <property type="project" value="UniProtKB-KW"/>
</dbReference>
<keyword evidence="28" id="KW-0472">Membrane</keyword>
<evidence type="ECO:0000313" key="43">
    <source>
        <dbReference type="EMBL" id="KAJ8932736.1"/>
    </source>
</evidence>
<dbReference type="AlphaFoldDB" id="A0AAV8X2M1"/>
<keyword evidence="25" id="KW-0460">Magnesium</keyword>